<dbReference type="SUPFAM" id="SSF53098">
    <property type="entry name" value="Ribonuclease H-like"/>
    <property type="match status" value="1"/>
</dbReference>
<gene>
    <name evidence="4" type="ORF">QJS10_CPA10g01695</name>
</gene>
<sequence length="268" mass="31154">MLLTGLAREVLGREVEKPRGLQHGMWEHVALNVEQIIKSFRLIALSSYIKHKPRFLILTVMTDPSRITIERLSDYTFTVHFFNEAHITTTVTTADDVVTEWVNHVFFIQQQHGSRLIVGLDIDWRPKINGHQDKSVAMFKVCVGDLCLVFRFLPHRNLPNALFNLLSSRQFVFVGVWNNGDYEELFLNYQIRMLNAYDLRMVAVEKLGRGEMMGMLLMGLVREVLGREVEKPRRLRHAMWEHMALNVEQIMYACVDAFLALEIGRQLL</sequence>
<organism evidence="4 5">
    <name type="scientific">Acorus calamus</name>
    <name type="common">Sweet flag</name>
    <dbReference type="NCBI Taxonomy" id="4465"/>
    <lineage>
        <taxon>Eukaryota</taxon>
        <taxon>Viridiplantae</taxon>
        <taxon>Streptophyta</taxon>
        <taxon>Embryophyta</taxon>
        <taxon>Tracheophyta</taxon>
        <taxon>Spermatophyta</taxon>
        <taxon>Magnoliopsida</taxon>
        <taxon>Liliopsida</taxon>
        <taxon>Acoraceae</taxon>
        <taxon>Acorus</taxon>
    </lineage>
</organism>
<dbReference type="GO" id="GO:0005737">
    <property type="term" value="C:cytoplasm"/>
    <property type="evidence" value="ECO:0007669"/>
    <property type="project" value="TreeGrafter"/>
</dbReference>
<dbReference type="GO" id="GO:0003676">
    <property type="term" value="F:nucleic acid binding"/>
    <property type="evidence" value="ECO:0007669"/>
    <property type="project" value="InterPro"/>
</dbReference>
<evidence type="ECO:0000313" key="4">
    <source>
        <dbReference type="EMBL" id="KAK1305574.1"/>
    </source>
</evidence>
<keyword evidence="1" id="KW-0540">Nuclease</keyword>
<dbReference type="GO" id="GO:0005634">
    <property type="term" value="C:nucleus"/>
    <property type="evidence" value="ECO:0007669"/>
    <property type="project" value="TreeGrafter"/>
</dbReference>
<evidence type="ECO:0000313" key="5">
    <source>
        <dbReference type="Proteomes" id="UP001180020"/>
    </source>
</evidence>
<accession>A0AAV9DXM4</accession>
<dbReference type="InterPro" id="IPR051132">
    <property type="entry name" value="3-5_Exonuclease_domain"/>
</dbReference>
<proteinExistence type="predicted"/>
<feature type="domain" description="3'-5' exonuclease" evidence="3">
    <location>
        <begin position="133"/>
        <end position="267"/>
    </location>
</feature>
<dbReference type="Pfam" id="PF01612">
    <property type="entry name" value="DNA_pol_A_exo1"/>
    <property type="match status" value="1"/>
</dbReference>
<dbReference type="InterPro" id="IPR012337">
    <property type="entry name" value="RNaseH-like_sf"/>
</dbReference>
<dbReference type="Proteomes" id="UP001180020">
    <property type="component" value="Unassembled WGS sequence"/>
</dbReference>
<dbReference type="GO" id="GO:0006139">
    <property type="term" value="P:nucleobase-containing compound metabolic process"/>
    <property type="evidence" value="ECO:0007669"/>
    <property type="project" value="InterPro"/>
</dbReference>
<dbReference type="Gene3D" id="3.30.420.10">
    <property type="entry name" value="Ribonuclease H-like superfamily/Ribonuclease H"/>
    <property type="match status" value="1"/>
</dbReference>
<dbReference type="GO" id="GO:0008408">
    <property type="term" value="F:3'-5' exonuclease activity"/>
    <property type="evidence" value="ECO:0007669"/>
    <property type="project" value="InterPro"/>
</dbReference>
<dbReference type="CDD" id="cd06141">
    <property type="entry name" value="WRN_exo"/>
    <property type="match status" value="1"/>
</dbReference>
<dbReference type="PANTHER" id="PTHR13620:SF105">
    <property type="entry name" value="OS01G0737700 PROTEIN"/>
    <property type="match status" value="1"/>
</dbReference>
<protein>
    <recommendedName>
        <fullName evidence="3">3'-5' exonuclease domain-containing protein</fullName>
    </recommendedName>
</protein>
<dbReference type="InterPro" id="IPR036397">
    <property type="entry name" value="RNaseH_sf"/>
</dbReference>
<evidence type="ECO:0000259" key="3">
    <source>
        <dbReference type="Pfam" id="PF01612"/>
    </source>
</evidence>
<dbReference type="EMBL" id="JAUJYO010000010">
    <property type="protein sequence ID" value="KAK1305574.1"/>
    <property type="molecule type" value="Genomic_DNA"/>
</dbReference>
<evidence type="ECO:0000256" key="2">
    <source>
        <dbReference type="ARBA" id="ARBA00022801"/>
    </source>
</evidence>
<name>A0AAV9DXM4_ACOCL</name>
<dbReference type="PANTHER" id="PTHR13620">
    <property type="entry name" value="3-5 EXONUCLEASE"/>
    <property type="match status" value="1"/>
</dbReference>
<evidence type="ECO:0000256" key="1">
    <source>
        <dbReference type="ARBA" id="ARBA00022722"/>
    </source>
</evidence>
<comment type="caution">
    <text evidence="4">The sequence shown here is derived from an EMBL/GenBank/DDBJ whole genome shotgun (WGS) entry which is preliminary data.</text>
</comment>
<keyword evidence="5" id="KW-1185">Reference proteome</keyword>
<reference evidence="4" key="2">
    <citation type="submission" date="2023-06" db="EMBL/GenBank/DDBJ databases">
        <authorList>
            <person name="Ma L."/>
            <person name="Liu K.-W."/>
            <person name="Li Z."/>
            <person name="Hsiao Y.-Y."/>
            <person name="Qi Y."/>
            <person name="Fu T."/>
            <person name="Tang G."/>
            <person name="Zhang D."/>
            <person name="Sun W.-H."/>
            <person name="Liu D.-K."/>
            <person name="Li Y."/>
            <person name="Chen G.-Z."/>
            <person name="Liu X.-D."/>
            <person name="Liao X.-Y."/>
            <person name="Jiang Y.-T."/>
            <person name="Yu X."/>
            <person name="Hao Y."/>
            <person name="Huang J."/>
            <person name="Zhao X.-W."/>
            <person name="Ke S."/>
            <person name="Chen Y.-Y."/>
            <person name="Wu W.-L."/>
            <person name="Hsu J.-L."/>
            <person name="Lin Y.-F."/>
            <person name="Huang M.-D."/>
            <person name="Li C.-Y."/>
            <person name="Huang L."/>
            <person name="Wang Z.-W."/>
            <person name="Zhao X."/>
            <person name="Zhong W.-Y."/>
            <person name="Peng D.-H."/>
            <person name="Ahmad S."/>
            <person name="Lan S."/>
            <person name="Zhang J.-S."/>
            <person name="Tsai W.-C."/>
            <person name="Van De Peer Y."/>
            <person name="Liu Z.-J."/>
        </authorList>
    </citation>
    <scope>NUCLEOTIDE SEQUENCE</scope>
    <source>
        <strain evidence="4">CP</strain>
        <tissue evidence="4">Leaves</tissue>
    </source>
</reference>
<reference evidence="4" key="1">
    <citation type="journal article" date="2023" name="Nat. Commun.">
        <title>Diploid and tetraploid genomes of Acorus and the evolution of monocots.</title>
        <authorList>
            <person name="Ma L."/>
            <person name="Liu K.W."/>
            <person name="Li Z."/>
            <person name="Hsiao Y.Y."/>
            <person name="Qi Y."/>
            <person name="Fu T."/>
            <person name="Tang G.D."/>
            <person name="Zhang D."/>
            <person name="Sun W.H."/>
            <person name="Liu D.K."/>
            <person name="Li Y."/>
            <person name="Chen G.Z."/>
            <person name="Liu X.D."/>
            <person name="Liao X.Y."/>
            <person name="Jiang Y.T."/>
            <person name="Yu X."/>
            <person name="Hao Y."/>
            <person name="Huang J."/>
            <person name="Zhao X.W."/>
            <person name="Ke S."/>
            <person name="Chen Y.Y."/>
            <person name="Wu W.L."/>
            <person name="Hsu J.L."/>
            <person name="Lin Y.F."/>
            <person name="Huang M.D."/>
            <person name="Li C.Y."/>
            <person name="Huang L."/>
            <person name="Wang Z.W."/>
            <person name="Zhao X."/>
            <person name="Zhong W.Y."/>
            <person name="Peng D.H."/>
            <person name="Ahmad S."/>
            <person name="Lan S."/>
            <person name="Zhang J.S."/>
            <person name="Tsai W.C."/>
            <person name="Van de Peer Y."/>
            <person name="Liu Z.J."/>
        </authorList>
    </citation>
    <scope>NUCLEOTIDE SEQUENCE</scope>
    <source>
        <strain evidence="4">CP</strain>
    </source>
</reference>
<dbReference type="InterPro" id="IPR002562">
    <property type="entry name" value="3'-5'_exonuclease_dom"/>
</dbReference>
<dbReference type="AlphaFoldDB" id="A0AAV9DXM4"/>
<keyword evidence="2" id="KW-0378">Hydrolase</keyword>